<feature type="compositionally biased region" description="Low complexity" evidence="1">
    <location>
        <begin position="106"/>
        <end position="126"/>
    </location>
</feature>
<sequence>MRERDARDRARASREAVAAAPLIAAPVELVEAAVPDAEPLESVEVPAADELVPEPAMEAAAPGVERLQAPVSAVTTATAIPFPTRAQLRADQPRERPARVRRAPASERLAPAARARAAGSSTSPGP</sequence>
<organism evidence="2 3">
    <name type="scientific">Cryobacterium shii</name>
    <dbReference type="NCBI Taxonomy" id="1259235"/>
    <lineage>
        <taxon>Bacteria</taxon>
        <taxon>Bacillati</taxon>
        <taxon>Actinomycetota</taxon>
        <taxon>Actinomycetes</taxon>
        <taxon>Micrococcales</taxon>
        <taxon>Microbacteriaceae</taxon>
        <taxon>Cryobacterium</taxon>
    </lineage>
</organism>
<evidence type="ECO:0000313" key="3">
    <source>
        <dbReference type="Proteomes" id="UP000297403"/>
    </source>
</evidence>
<dbReference type="EMBL" id="SOFY01000057">
    <property type="protein sequence ID" value="TFC45593.1"/>
    <property type="molecule type" value="Genomic_DNA"/>
</dbReference>
<dbReference type="AlphaFoldDB" id="A0AAQ2C5H6"/>
<name>A0AAQ2C5H6_9MICO</name>
<comment type="caution">
    <text evidence="2">The sequence shown here is derived from an EMBL/GenBank/DDBJ whole genome shotgun (WGS) entry which is preliminary data.</text>
</comment>
<gene>
    <name evidence="2" type="ORF">E3O49_10490</name>
</gene>
<protein>
    <submittedName>
        <fullName evidence="2">Uncharacterized protein</fullName>
    </submittedName>
</protein>
<keyword evidence="3" id="KW-1185">Reference proteome</keyword>
<feature type="region of interest" description="Disordered" evidence="1">
    <location>
        <begin position="86"/>
        <end position="126"/>
    </location>
</feature>
<proteinExistence type="predicted"/>
<evidence type="ECO:0000256" key="1">
    <source>
        <dbReference type="SAM" id="MobiDB-lite"/>
    </source>
</evidence>
<feature type="non-terminal residue" evidence="2">
    <location>
        <position position="126"/>
    </location>
</feature>
<evidence type="ECO:0000313" key="2">
    <source>
        <dbReference type="EMBL" id="TFC45593.1"/>
    </source>
</evidence>
<reference evidence="2 3" key="1">
    <citation type="submission" date="2019-03" db="EMBL/GenBank/DDBJ databases">
        <title>Genomics of glacier-inhabiting Cryobacterium strains.</title>
        <authorList>
            <person name="Liu Q."/>
            <person name="Xin Y.-H."/>
        </authorList>
    </citation>
    <scope>NUCLEOTIDE SEQUENCE [LARGE SCALE GENOMIC DNA]</scope>
    <source>
        <strain evidence="3">TMT1-22</strain>
    </source>
</reference>
<accession>A0AAQ2C5H6</accession>
<dbReference type="Proteomes" id="UP000297403">
    <property type="component" value="Unassembled WGS sequence"/>
</dbReference>